<gene>
    <name evidence="6" type="ORF">PROFUN_01355</name>
</gene>
<evidence type="ECO:0000256" key="1">
    <source>
        <dbReference type="ARBA" id="ARBA00008455"/>
    </source>
</evidence>
<dbReference type="PROSITE" id="PS51212">
    <property type="entry name" value="WSC"/>
    <property type="match status" value="2"/>
</dbReference>
<dbReference type="Proteomes" id="UP000241769">
    <property type="component" value="Unassembled WGS sequence"/>
</dbReference>
<dbReference type="Pfam" id="PF00188">
    <property type="entry name" value="CAP"/>
    <property type="match status" value="1"/>
</dbReference>
<dbReference type="InterPro" id="IPR035940">
    <property type="entry name" value="CAP_sf"/>
</dbReference>
<dbReference type="GO" id="GO:0008234">
    <property type="term" value="F:cysteine-type peptidase activity"/>
    <property type="evidence" value="ECO:0007669"/>
    <property type="project" value="InterPro"/>
</dbReference>
<dbReference type="FunCoup" id="A0A2P6NZW8">
    <property type="interactions" value="3"/>
</dbReference>
<dbReference type="CDD" id="cd02248">
    <property type="entry name" value="Peptidase_C1A"/>
    <property type="match status" value="1"/>
</dbReference>
<dbReference type="PRINTS" id="PR00705">
    <property type="entry name" value="PAPAIN"/>
</dbReference>
<name>A0A2P6NZW8_9EUKA</name>
<comment type="caution">
    <text evidence="6">The sequence shown here is derived from an EMBL/GenBank/DDBJ whole genome shotgun (WGS) entry which is preliminary data.</text>
</comment>
<evidence type="ECO:0000313" key="7">
    <source>
        <dbReference type="Proteomes" id="UP000241769"/>
    </source>
</evidence>
<dbReference type="STRING" id="1890364.A0A2P6NZW8"/>
<sequence length="786" mass="85064">MKGHLFLLCACIFIGSSAQSTEFISAVNSVRSNVHPPAAVNLTSLSWSTDLQAKAQIWTNQCIIGPNPANRWLRTEAYVLDTSRNLTIAQIVKQWSLESRSFNWDLFHIRNAKNYTAIVWENTTQVGCAFTSCKEGVFYQCVFSTRGNYPGLLPYKAKCNYQPNFSCTGKCGTVFDGCTNQNCGPCIAPSIPKRGNYNHKRDITSQCLNYEGCFSSPSAKPIMTGASWTDTSKVNVESCSLYCVNQGFTFAGLQNGSTCLCDNGYAGNNGTCDVACAGNSAEYCGGSDAVQVYDVSACNGTGQCQQFGCLNLNNFHWETGYTMSSVASCINYCSSKGYTYGGLTDPYCYCANSFANSFETSSPACPSNINKCADGSYCGTTDGNYVNVFSVMNCAAPRWVVHGYATDMDSYKYTPAFDWRTRGNIVGAVRNQGSCGCCWAFASTGALESTWAVAYGQNVLALSEQQIVSCGEARGCQGGNNGIAYDFVQSNKGQAFASDFPYTVQDASSGTPCPSTQPTNSPILILPNTTAPSSIKRAGGNNEDSIKYALQFGPVYMGVGLSSSFNSYAGGVYTDDNWATETSEGGHAMLIVGYGTDQATGLDYWLVRNQWGVGWGLNGYVLWARNRAGGTGGILSQIAQPNIYIPVTNDTFASQTFQIKQKSTGNCLTDSQWNQLSVSACSSTKSRIWQLTSVTIQNQYIIQSQNQIYVDDWYYTNVNSQVMGSSGSGIDLNRIVWVVEPQTDGSYKIMSVYNSFTLGTSAGSSQVIHTDPTPLSDDNRWDIITA</sequence>
<dbReference type="SUPFAM" id="SSF54001">
    <property type="entry name" value="Cysteine proteinases"/>
    <property type="match status" value="1"/>
</dbReference>
<proteinExistence type="inferred from homology"/>
<dbReference type="CDD" id="cd05380">
    <property type="entry name" value="CAP_euk"/>
    <property type="match status" value="1"/>
</dbReference>
<dbReference type="Gene3D" id="3.90.70.10">
    <property type="entry name" value="Cysteine proteinases"/>
    <property type="match status" value="1"/>
</dbReference>
<dbReference type="PROSITE" id="PS01186">
    <property type="entry name" value="EGF_2"/>
    <property type="match status" value="1"/>
</dbReference>
<keyword evidence="3" id="KW-0732">Signal</keyword>
<feature type="domain" description="EGF-like" evidence="4">
    <location>
        <begin position="235"/>
        <end position="273"/>
    </location>
</feature>
<dbReference type="Gene3D" id="3.40.33.10">
    <property type="entry name" value="CAP"/>
    <property type="match status" value="1"/>
</dbReference>
<dbReference type="PROSITE" id="PS00139">
    <property type="entry name" value="THIOL_PROTEASE_CYS"/>
    <property type="match status" value="1"/>
</dbReference>
<comment type="caution">
    <text evidence="2">Lacks conserved residue(s) required for the propagation of feature annotation.</text>
</comment>
<dbReference type="SMART" id="SM00198">
    <property type="entry name" value="SCP"/>
    <property type="match status" value="1"/>
</dbReference>
<keyword evidence="7" id="KW-1185">Reference proteome</keyword>
<dbReference type="EMBL" id="MDYQ01000003">
    <property type="protein sequence ID" value="PRP89492.1"/>
    <property type="molecule type" value="Genomic_DNA"/>
</dbReference>
<feature type="signal peptide" evidence="3">
    <location>
        <begin position="1"/>
        <end position="18"/>
    </location>
</feature>
<dbReference type="SUPFAM" id="SSF50370">
    <property type="entry name" value="Ricin B-like lectins"/>
    <property type="match status" value="1"/>
</dbReference>
<dbReference type="SUPFAM" id="SSF55797">
    <property type="entry name" value="PR-1-like"/>
    <property type="match status" value="1"/>
</dbReference>
<evidence type="ECO:0000256" key="2">
    <source>
        <dbReference type="PROSITE-ProRule" id="PRU00076"/>
    </source>
</evidence>
<dbReference type="PANTHER" id="PTHR12411">
    <property type="entry name" value="CYSTEINE PROTEASE FAMILY C1-RELATED"/>
    <property type="match status" value="1"/>
</dbReference>
<feature type="domain" description="WSC" evidence="5">
    <location>
        <begin position="207"/>
        <end position="296"/>
    </location>
</feature>
<dbReference type="PROSITE" id="PS50026">
    <property type="entry name" value="EGF_3"/>
    <property type="match status" value="1"/>
</dbReference>
<evidence type="ECO:0000259" key="5">
    <source>
        <dbReference type="PROSITE" id="PS51212"/>
    </source>
</evidence>
<evidence type="ECO:0000313" key="6">
    <source>
        <dbReference type="EMBL" id="PRP89492.1"/>
    </source>
</evidence>
<keyword evidence="2" id="KW-0245">EGF-like domain</keyword>
<dbReference type="InterPro" id="IPR000169">
    <property type="entry name" value="Pept_cys_AS"/>
</dbReference>
<organism evidence="6 7">
    <name type="scientific">Planoprotostelium fungivorum</name>
    <dbReference type="NCBI Taxonomy" id="1890364"/>
    <lineage>
        <taxon>Eukaryota</taxon>
        <taxon>Amoebozoa</taxon>
        <taxon>Evosea</taxon>
        <taxon>Variosea</taxon>
        <taxon>Cavosteliida</taxon>
        <taxon>Cavosteliaceae</taxon>
        <taxon>Planoprotostelium</taxon>
    </lineage>
</organism>
<evidence type="ECO:0000259" key="4">
    <source>
        <dbReference type="PROSITE" id="PS50026"/>
    </source>
</evidence>
<dbReference type="SMART" id="SM00321">
    <property type="entry name" value="WSC"/>
    <property type="match status" value="1"/>
</dbReference>
<dbReference type="AlphaFoldDB" id="A0A2P6NZW8"/>
<comment type="similarity">
    <text evidence="1">Belongs to the peptidase C1 family.</text>
</comment>
<dbReference type="InterPro" id="IPR000668">
    <property type="entry name" value="Peptidase_C1A_C"/>
</dbReference>
<dbReference type="InParanoid" id="A0A2P6NZW8"/>
<dbReference type="InterPro" id="IPR039417">
    <property type="entry name" value="Peptidase_C1A_papain-like"/>
</dbReference>
<dbReference type="OrthoDB" id="15078at2759"/>
<dbReference type="SMART" id="SM00645">
    <property type="entry name" value="Pept_C1"/>
    <property type="match status" value="1"/>
</dbReference>
<feature type="chain" id="PRO_5015145006" evidence="3">
    <location>
        <begin position="19"/>
        <end position="786"/>
    </location>
</feature>
<dbReference type="GO" id="GO:0006508">
    <property type="term" value="P:proteolysis"/>
    <property type="evidence" value="ECO:0007669"/>
    <property type="project" value="InterPro"/>
</dbReference>
<dbReference type="Pfam" id="PF00112">
    <property type="entry name" value="Peptidase_C1"/>
    <property type="match status" value="1"/>
</dbReference>
<dbReference type="InterPro" id="IPR002889">
    <property type="entry name" value="WSC_carb-bd"/>
</dbReference>
<dbReference type="InterPro" id="IPR000742">
    <property type="entry name" value="EGF"/>
</dbReference>
<evidence type="ECO:0000256" key="3">
    <source>
        <dbReference type="SAM" id="SignalP"/>
    </source>
</evidence>
<feature type="domain" description="WSC" evidence="5">
    <location>
        <begin position="303"/>
        <end position="392"/>
    </location>
</feature>
<accession>A0A2P6NZW8</accession>
<dbReference type="InterPro" id="IPR025660">
    <property type="entry name" value="Pept_his_AS"/>
</dbReference>
<dbReference type="InterPro" id="IPR035992">
    <property type="entry name" value="Ricin_B-like_lectins"/>
</dbReference>
<dbReference type="InterPro" id="IPR014044">
    <property type="entry name" value="CAP_dom"/>
</dbReference>
<dbReference type="Pfam" id="PF01822">
    <property type="entry name" value="WSC"/>
    <property type="match status" value="1"/>
</dbReference>
<protein>
    <submittedName>
        <fullName evidence="6">Cysteine proteinase</fullName>
    </submittedName>
</protein>
<dbReference type="PROSITE" id="PS00639">
    <property type="entry name" value="THIOL_PROTEASE_HIS"/>
    <property type="match status" value="1"/>
</dbReference>
<dbReference type="InterPro" id="IPR013128">
    <property type="entry name" value="Peptidase_C1A"/>
</dbReference>
<dbReference type="InterPro" id="IPR038765">
    <property type="entry name" value="Papain-like_cys_pep_sf"/>
</dbReference>
<reference evidence="6 7" key="1">
    <citation type="journal article" date="2018" name="Genome Biol. Evol.">
        <title>Multiple Roots of Fruiting Body Formation in Amoebozoa.</title>
        <authorList>
            <person name="Hillmann F."/>
            <person name="Forbes G."/>
            <person name="Novohradska S."/>
            <person name="Ferling I."/>
            <person name="Riege K."/>
            <person name="Groth M."/>
            <person name="Westermann M."/>
            <person name="Marz M."/>
            <person name="Spaller T."/>
            <person name="Winckler T."/>
            <person name="Schaap P."/>
            <person name="Glockner G."/>
        </authorList>
    </citation>
    <scope>NUCLEOTIDE SEQUENCE [LARGE SCALE GENOMIC DNA]</scope>
    <source>
        <strain evidence="6 7">Jena</strain>
    </source>
</reference>